<keyword evidence="1" id="KW-1133">Transmembrane helix</keyword>
<feature type="transmembrane region" description="Helical" evidence="1">
    <location>
        <begin position="6"/>
        <end position="22"/>
    </location>
</feature>
<keyword evidence="1" id="KW-0472">Membrane</keyword>
<keyword evidence="3" id="KW-1185">Reference proteome</keyword>
<name>A0ABZ2MZ91_9BACI</name>
<keyword evidence="1" id="KW-0812">Transmembrane</keyword>
<accession>A0ABZ2MZ91</accession>
<sequence>MEALFTIEFTAYVGIAVILYAIRQATGLSNKYIPSIAILLGVAFTSFESGSFSSEVLLQGLKYALYGIGSVAAIKYAIEKGEEK</sequence>
<evidence type="ECO:0000313" key="3">
    <source>
        <dbReference type="Proteomes" id="UP001368328"/>
    </source>
</evidence>
<protein>
    <recommendedName>
        <fullName evidence="4">Holin</fullName>
    </recommendedName>
</protein>
<evidence type="ECO:0000313" key="2">
    <source>
        <dbReference type="EMBL" id="WXB90440.1"/>
    </source>
</evidence>
<dbReference type="RefSeq" id="WP_338788828.1">
    <property type="nucleotide sequence ID" value="NZ_CP147403.1"/>
</dbReference>
<proteinExistence type="predicted"/>
<evidence type="ECO:0000256" key="1">
    <source>
        <dbReference type="SAM" id="Phobius"/>
    </source>
</evidence>
<evidence type="ECO:0008006" key="4">
    <source>
        <dbReference type="Google" id="ProtNLM"/>
    </source>
</evidence>
<dbReference type="EMBL" id="CP147403">
    <property type="protein sequence ID" value="WXB90440.1"/>
    <property type="molecule type" value="Genomic_DNA"/>
</dbReference>
<organism evidence="2 3">
    <name type="scientific">Metabacillus rhizosphaerae</name>
    <dbReference type="NCBI Taxonomy" id="3117747"/>
    <lineage>
        <taxon>Bacteria</taxon>
        <taxon>Bacillati</taxon>
        <taxon>Bacillota</taxon>
        <taxon>Bacilli</taxon>
        <taxon>Bacillales</taxon>
        <taxon>Bacillaceae</taxon>
        <taxon>Metabacillus</taxon>
    </lineage>
</organism>
<gene>
    <name evidence="2" type="ORF">WCV66_09660</name>
</gene>
<reference evidence="2 3" key="1">
    <citation type="submission" date="2024-02" db="EMBL/GenBank/DDBJ databases">
        <title>Seven novel Bacillus-like species.</title>
        <authorList>
            <person name="Liu G."/>
        </authorList>
    </citation>
    <scope>NUCLEOTIDE SEQUENCE [LARGE SCALE GENOMIC DNA]</scope>
    <source>
        <strain evidence="2 3">FJAT-53654</strain>
    </source>
</reference>
<dbReference type="Proteomes" id="UP001368328">
    <property type="component" value="Chromosome"/>
</dbReference>